<dbReference type="InterPro" id="IPR005846">
    <property type="entry name" value="A-D-PHexomutase_a/b/a-III"/>
</dbReference>
<dbReference type="InterPro" id="IPR005844">
    <property type="entry name" value="A-D-PHexomutase_a/b/a-I"/>
</dbReference>
<evidence type="ECO:0000256" key="5">
    <source>
        <dbReference type="ARBA" id="ARBA00023235"/>
    </source>
</evidence>
<evidence type="ECO:0000259" key="9">
    <source>
        <dbReference type="Pfam" id="PF00408"/>
    </source>
</evidence>
<organism evidence="13 14">
    <name type="scientific">Usitatibacter palustris</name>
    <dbReference type="NCBI Taxonomy" id="2732487"/>
    <lineage>
        <taxon>Bacteria</taxon>
        <taxon>Pseudomonadati</taxon>
        <taxon>Pseudomonadota</taxon>
        <taxon>Betaproteobacteria</taxon>
        <taxon>Nitrosomonadales</taxon>
        <taxon>Usitatibacteraceae</taxon>
        <taxon>Usitatibacter</taxon>
    </lineage>
</organism>
<keyword evidence="3 6" id="KW-0479">Metal-binding</keyword>
<accession>A0A6M4HDN4</accession>
<name>A0A6M4HDN4_9PROT</name>
<dbReference type="SUPFAM" id="SSF55957">
    <property type="entry name" value="Phosphoglucomutase, C-terminal domain"/>
    <property type="match status" value="1"/>
</dbReference>
<feature type="binding site" description="via phosphate group" evidence="6">
    <location>
        <position position="108"/>
    </location>
    <ligand>
        <name>Mg(2+)</name>
        <dbReference type="ChEBI" id="CHEBI:18420"/>
    </ligand>
</feature>
<feature type="domain" description="Alpha-D-phosphohexomutase alpha/beta/alpha" evidence="10">
    <location>
        <begin position="3"/>
        <end position="141"/>
    </location>
</feature>
<dbReference type="FunFam" id="3.40.120.10:FF:000003">
    <property type="entry name" value="Phosphoglucosamine mutase"/>
    <property type="match status" value="1"/>
</dbReference>
<dbReference type="CDD" id="cd05802">
    <property type="entry name" value="GlmM"/>
    <property type="match status" value="1"/>
</dbReference>
<dbReference type="FunFam" id="3.40.120.10:FF:000001">
    <property type="entry name" value="Phosphoglucosamine mutase"/>
    <property type="match status" value="1"/>
</dbReference>
<comment type="PTM">
    <text evidence="6">Activated by phosphorylation.</text>
</comment>
<dbReference type="RefSeq" id="WP_171163931.1">
    <property type="nucleotide sequence ID" value="NZ_CP053073.1"/>
</dbReference>
<dbReference type="GO" id="GO:0000287">
    <property type="term" value="F:magnesium ion binding"/>
    <property type="evidence" value="ECO:0007669"/>
    <property type="project" value="UniProtKB-UniRule"/>
</dbReference>
<evidence type="ECO:0000256" key="7">
    <source>
        <dbReference type="RuleBase" id="RU004326"/>
    </source>
</evidence>
<feature type="binding site" evidence="6">
    <location>
        <position position="251"/>
    </location>
    <ligand>
        <name>Mg(2+)</name>
        <dbReference type="ChEBI" id="CHEBI:18420"/>
    </ligand>
</feature>
<dbReference type="PROSITE" id="PS00710">
    <property type="entry name" value="PGM_PMM"/>
    <property type="match status" value="1"/>
</dbReference>
<comment type="function">
    <text evidence="6 8">Catalyzes the conversion of glucosamine-6-phosphate to glucosamine-1-phosphate.</text>
</comment>
<dbReference type="PRINTS" id="PR00509">
    <property type="entry name" value="PGMPMM"/>
</dbReference>
<dbReference type="GO" id="GO:0005829">
    <property type="term" value="C:cytosol"/>
    <property type="evidence" value="ECO:0007669"/>
    <property type="project" value="TreeGrafter"/>
</dbReference>
<keyword evidence="5 6" id="KW-0413">Isomerase</keyword>
<dbReference type="InterPro" id="IPR050060">
    <property type="entry name" value="Phosphoglucosamine_mutase"/>
</dbReference>
<proteinExistence type="inferred from homology"/>
<sequence length="455" mass="48413">MTRKYFGTDGIRGRVGIAPITPDFVLRLGYAAGKVLSRADVAPPHRDRPAVLIGKDTRLSGYMLESALEAGLSTAGVDTLLLGPMPTPAVAFLTRALRLSAGIMISASHNPFEDNGIKFFSAEGVKLPDAVESEIEAALTEPMTPPAPASLGKAERVHDAEGRYLEFCKQTFPKERSLRGVKLVVDCAHGSNYRVGPRVFQELGAEVVAIGDRPNGTNINAGFGATSPQTLAKAVVEHQADFGIAFDGDGDRLAMADHDGRLFDGDQLLYAIVKHRHATGVLRGGVVGTLMTNFALEQRLREMKIGFERAKVGDRYVLELLVEKGWECGGENSGHLLCLDRHSTGDAIISALQVLAALVATGQTLGDLTRDLTLFPQKLVNVKLARAFDVQAPLVREAIAAAEASLAGRGRVLLRPSGTEPVLRVMVEGEDGARVSRLADDIAAAVRAADQAAAA</sequence>
<dbReference type="InterPro" id="IPR036900">
    <property type="entry name" value="A-D-PHexomutase_C_sf"/>
</dbReference>
<dbReference type="FunFam" id="3.30.310.50:FF:000001">
    <property type="entry name" value="Phosphoglucosamine mutase"/>
    <property type="match status" value="1"/>
</dbReference>
<dbReference type="Proteomes" id="UP000503096">
    <property type="component" value="Chromosome"/>
</dbReference>
<gene>
    <name evidence="6 13" type="primary">glmM</name>
    <name evidence="13" type="ORF">DSM104440_02926</name>
</gene>
<keyword evidence="2 6" id="KW-0597">Phosphoprotein</keyword>
<dbReference type="HAMAP" id="MF_01554_B">
    <property type="entry name" value="GlmM_B"/>
    <property type="match status" value="1"/>
</dbReference>
<dbReference type="Pfam" id="PF02878">
    <property type="entry name" value="PGM_PMM_I"/>
    <property type="match status" value="1"/>
</dbReference>
<dbReference type="AlphaFoldDB" id="A0A6M4HDN4"/>
<dbReference type="GO" id="GO:0008966">
    <property type="term" value="F:phosphoglucosamine mutase activity"/>
    <property type="evidence" value="ECO:0007669"/>
    <property type="project" value="UniProtKB-UniRule"/>
</dbReference>
<feature type="domain" description="Alpha-D-phosphohexomutase C-terminal" evidence="9">
    <location>
        <begin position="379"/>
        <end position="444"/>
    </location>
</feature>
<feature type="modified residue" description="Phosphoserine" evidence="6">
    <location>
        <position position="108"/>
    </location>
</feature>
<dbReference type="Pfam" id="PF02880">
    <property type="entry name" value="PGM_PMM_III"/>
    <property type="match status" value="1"/>
</dbReference>
<evidence type="ECO:0000313" key="13">
    <source>
        <dbReference type="EMBL" id="QJR16097.1"/>
    </source>
</evidence>
<dbReference type="NCBIfam" id="TIGR01455">
    <property type="entry name" value="glmM"/>
    <property type="match status" value="1"/>
</dbReference>
<dbReference type="GO" id="GO:0005975">
    <property type="term" value="P:carbohydrate metabolic process"/>
    <property type="evidence" value="ECO:0007669"/>
    <property type="project" value="InterPro"/>
</dbReference>
<feature type="binding site" evidence="6">
    <location>
        <position position="249"/>
    </location>
    <ligand>
        <name>Mg(2+)</name>
        <dbReference type="ChEBI" id="CHEBI:18420"/>
    </ligand>
</feature>
<dbReference type="PANTHER" id="PTHR42946">
    <property type="entry name" value="PHOSPHOHEXOSE MUTASE"/>
    <property type="match status" value="1"/>
</dbReference>
<comment type="catalytic activity">
    <reaction evidence="6 8">
        <text>alpha-D-glucosamine 1-phosphate = D-glucosamine 6-phosphate</text>
        <dbReference type="Rhea" id="RHEA:23424"/>
        <dbReference type="ChEBI" id="CHEBI:58516"/>
        <dbReference type="ChEBI" id="CHEBI:58725"/>
        <dbReference type="EC" id="5.4.2.10"/>
    </reaction>
</comment>
<feature type="domain" description="Alpha-D-phosphohexomutase alpha/beta/alpha" evidence="12">
    <location>
        <begin position="264"/>
        <end position="372"/>
    </location>
</feature>
<dbReference type="EMBL" id="CP053073">
    <property type="protein sequence ID" value="QJR16097.1"/>
    <property type="molecule type" value="Genomic_DNA"/>
</dbReference>
<dbReference type="KEGG" id="upl:DSM104440_02926"/>
<dbReference type="PANTHER" id="PTHR42946:SF1">
    <property type="entry name" value="PHOSPHOGLUCOMUTASE (ALPHA-D-GLUCOSE-1,6-BISPHOSPHATE-DEPENDENT)"/>
    <property type="match status" value="1"/>
</dbReference>
<dbReference type="GO" id="GO:0006048">
    <property type="term" value="P:UDP-N-acetylglucosamine biosynthetic process"/>
    <property type="evidence" value="ECO:0007669"/>
    <property type="project" value="TreeGrafter"/>
</dbReference>
<evidence type="ECO:0000256" key="2">
    <source>
        <dbReference type="ARBA" id="ARBA00022553"/>
    </source>
</evidence>
<dbReference type="InterPro" id="IPR005843">
    <property type="entry name" value="A-D-PHexomutase_C"/>
</dbReference>
<dbReference type="Gene3D" id="3.40.120.10">
    <property type="entry name" value="Alpha-D-Glucose-1,6-Bisphosphate, subunit A, domain 3"/>
    <property type="match status" value="3"/>
</dbReference>
<dbReference type="InParanoid" id="A0A6M4HDN4"/>
<keyword evidence="14" id="KW-1185">Reference proteome</keyword>
<feature type="domain" description="Alpha-D-phosphohexomutase alpha/beta/alpha" evidence="11">
    <location>
        <begin position="163"/>
        <end position="260"/>
    </location>
</feature>
<dbReference type="InterPro" id="IPR016066">
    <property type="entry name" value="A-D-PHexomutase_CS"/>
</dbReference>
<dbReference type="NCBIfam" id="NF008139">
    <property type="entry name" value="PRK10887.1"/>
    <property type="match status" value="1"/>
</dbReference>
<dbReference type="SUPFAM" id="SSF53738">
    <property type="entry name" value="Phosphoglucomutase, first 3 domains"/>
    <property type="match status" value="3"/>
</dbReference>
<dbReference type="Pfam" id="PF00408">
    <property type="entry name" value="PGM_PMM_IV"/>
    <property type="match status" value="1"/>
</dbReference>
<feature type="binding site" evidence="6">
    <location>
        <position position="247"/>
    </location>
    <ligand>
        <name>Mg(2+)</name>
        <dbReference type="ChEBI" id="CHEBI:18420"/>
    </ligand>
</feature>
<evidence type="ECO:0000256" key="1">
    <source>
        <dbReference type="ARBA" id="ARBA00010231"/>
    </source>
</evidence>
<evidence type="ECO:0000259" key="12">
    <source>
        <dbReference type="Pfam" id="PF02880"/>
    </source>
</evidence>
<dbReference type="InterPro" id="IPR005841">
    <property type="entry name" value="Alpha-D-phosphohexomutase_SF"/>
</dbReference>
<evidence type="ECO:0000259" key="10">
    <source>
        <dbReference type="Pfam" id="PF02878"/>
    </source>
</evidence>
<dbReference type="Pfam" id="PF02879">
    <property type="entry name" value="PGM_PMM_II"/>
    <property type="match status" value="1"/>
</dbReference>
<feature type="active site" description="Phosphoserine intermediate" evidence="6">
    <location>
        <position position="108"/>
    </location>
</feature>
<evidence type="ECO:0000259" key="11">
    <source>
        <dbReference type="Pfam" id="PF02879"/>
    </source>
</evidence>
<evidence type="ECO:0000256" key="4">
    <source>
        <dbReference type="ARBA" id="ARBA00022842"/>
    </source>
</evidence>
<keyword evidence="4 6" id="KW-0460">Magnesium</keyword>
<dbReference type="FunCoup" id="A0A6M4HDN4">
    <property type="interactions" value="450"/>
</dbReference>
<comment type="similarity">
    <text evidence="1 6 7">Belongs to the phosphohexose mutase family.</text>
</comment>
<dbReference type="Gene3D" id="3.30.310.50">
    <property type="entry name" value="Alpha-D-phosphohexomutase, C-terminal domain"/>
    <property type="match status" value="1"/>
</dbReference>
<dbReference type="GO" id="GO:0004615">
    <property type="term" value="F:phosphomannomutase activity"/>
    <property type="evidence" value="ECO:0007669"/>
    <property type="project" value="TreeGrafter"/>
</dbReference>
<comment type="cofactor">
    <cofactor evidence="6">
        <name>Mg(2+)</name>
        <dbReference type="ChEBI" id="CHEBI:18420"/>
    </cofactor>
    <text evidence="6">Binds 1 Mg(2+) ion per subunit.</text>
</comment>
<dbReference type="InterPro" id="IPR006352">
    <property type="entry name" value="GlmM_bact"/>
</dbReference>
<dbReference type="EC" id="5.4.2.10" evidence="6 8"/>
<reference evidence="13 14" key="1">
    <citation type="submission" date="2020-04" db="EMBL/GenBank/DDBJ databases">
        <title>Usitatibacter rugosus gen. nov., sp. nov. and Usitatibacter palustris sp. nov., novel members of Usitatibacteraceae fam. nov. within the order Nitrosomonadales isolated from soil.</title>
        <authorList>
            <person name="Huber K.J."/>
            <person name="Neumann-Schaal M."/>
            <person name="Geppert A."/>
            <person name="Luckner M."/>
            <person name="Wanner G."/>
            <person name="Overmann J."/>
        </authorList>
    </citation>
    <scope>NUCLEOTIDE SEQUENCE [LARGE SCALE GENOMIC DNA]</scope>
    <source>
        <strain evidence="13 14">Swamp67</strain>
    </source>
</reference>
<dbReference type="InterPro" id="IPR016055">
    <property type="entry name" value="A-D-PHexomutase_a/b/a-I/II/III"/>
</dbReference>
<evidence type="ECO:0000256" key="6">
    <source>
        <dbReference type="HAMAP-Rule" id="MF_01554"/>
    </source>
</evidence>
<evidence type="ECO:0000313" key="14">
    <source>
        <dbReference type="Proteomes" id="UP000503096"/>
    </source>
</evidence>
<dbReference type="GO" id="GO:0009252">
    <property type="term" value="P:peptidoglycan biosynthetic process"/>
    <property type="evidence" value="ECO:0007669"/>
    <property type="project" value="UniProtKB-ARBA"/>
</dbReference>
<dbReference type="InterPro" id="IPR005845">
    <property type="entry name" value="A-D-PHexomutase_a/b/a-II"/>
</dbReference>
<protein>
    <recommendedName>
        <fullName evidence="6 8">Phosphoglucosamine mutase</fullName>
        <ecNumber evidence="6 8">5.4.2.10</ecNumber>
    </recommendedName>
</protein>
<evidence type="ECO:0000256" key="3">
    <source>
        <dbReference type="ARBA" id="ARBA00022723"/>
    </source>
</evidence>
<evidence type="ECO:0000256" key="8">
    <source>
        <dbReference type="RuleBase" id="RU004327"/>
    </source>
</evidence>